<dbReference type="Proteomes" id="UP001147782">
    <property type="component" value="Unassembled WGS sequence"/>
</dbReference>
<keyword evidence="3" id="KW-1185">Reference proteome</keyword>
<dbReference type="GeneID" id="81439423"/>
<proteinExistence type="predicted"/>
<organism evidence="2 3">
    <name type="scientific">Penicillium cataractarum</name>
    <dbReference type="NCBI Taxonomy" id="2100454"/>
    <lineage>
        <taxon>Eukaryota</taxon>
        <taxon>Fungi</taxon>
        <taxon>Dikarya</taxon>
        <taxon>Ascomycota</taxon>
        <taxon>Pezizomycotina</taxon>
        <taxon>Eurotiomycetes</taxon>
        <taxon>Eurotiomycetidae</taxon>
        <taxon>Eurotiales</taxon>
        <taxon>Aspergillaceae</taxon>
        <taxon>Penicillium</taxon>
    </lineage>
</organism>
<reference evidence="2" key="1">
    <citation type="submission" date="2022-11" db="EMBL/GenBank/DDBJ databases">
        <authorList>
            <person name="Petersen C."/>
        </authorList>
    </citation>
    <scope>NUCLEOTIDE SEQUENCE</scope>
    <source>
        <strain evidence="2">IBT 29864</strain>
    </source>
</reference>
<evidence type="ECO:0000313" key="3">
    <source>
        <dbReference type="Proteomes" id="UP001147782"/>
    </source>
</evidence>
<evidence type="ECO:0000256" key="1">
    <source>
        <dbReference type="SAM" id="SignalP"/>
    </source>
</evidence>
<dbReference type="EMBL" id="JAPZBS010000005">
    <property type="protein sequence ID" value="KAJ5371223.1"/>
    <property type="molecule type" value="Genomic_DNA"/>
</dbReference>
<reference evidence="2" key="2">
    <citation type="journal article" date="2023" name="IMA Fungus">
        <title>Comparative genomic study of the Penicillium genus elucidates a diverse pangenome and 15 lateral gene transfer events.</title>
        <authorList>
            <person name="Petersen C."/>
            <person name="Sorensen T."/>
            <person name="Nielsen M.R."/>
            <person name="Sondergaard T.E."/>
            <person name="Sorensen J.L."/>
            <person name="Fitzpatrick D.A."/>
            <person name="Frisvad J.C."/>
            <person name="Nielsen K.L."/>
        </authorList>
    </citation>
    <scope>NUCLEOTIDE SEQUENCE</scope>
    <source>
        <strain evidence="2">IBT 29864</strain>
    </source>
</reference>
<evidence type="ECO:0000313" key="2">
    <source>
        <dbReference type="EMBL" id="KAJ5371223.1"/>
    </source>
</evidence>
<name>A0A9W9S375_9EURO</name>
<dbReference type="RefSeq" id="XP_056555657.1">
    <property type="nucleotide sequence ID" value="XM_056700244.1"/>
</dbReference>
<comment type="caution">
    <text evidence="2">The sequence shown here is derived from an EMBL/GenBank/DDBJ whole genome shotgun (WGS) entry which is preliminary data.</text>
</comment>
<keyword evidence="1" id="KW-0732">Signal</keyword>
<accession>A0A9W9S375</accession>
<feature type="chain" id="PRO_5040756447" evidence="1">
    <location>
        <begin position="22"/>
        <end position="243"/>
    </location>
</feature>
<gene>
    <name evidence="2" type="ORF">N7496_007315</name>
</gene>
<dbReference type="OrthoDB" id="10283708at2759"/>
<protein>
    <submittedName>
        <fullName evidence="2">Uncharacterized protein</fullName>
    </submittedName>
</protein>
<sequence length="243" mass="25930">MYSNAIMAMLVAAFAANPALALPEAQGWKHHSRDAGGRFDVYLSTDMVSVGASSPHYAYQQAYRFCERSACVPGNSYTYDVTIYTSGGTYAQQEQGKLTVKADGDYDNAWGEWDWKERNGLVIEAIAAAGDAAAKVDTVQTQSGPGLSGPECEKNPAACKGPKFKTTNYWSCPSQVKAVMLDSEGKEKGQITVSLSLEAPKFDLGALICNDVKPLVDKALGTVENAYGEAIGKIGDIACNIFG</sequence>
<feature type="signal peptide" evidence="1">
    <location>
        <begin position="1"/>
        <end position="21"/>
    </location>
</feature>
<dbReference type="AlphaFoldDB" id="A0A9W9S375"/>